<protein>
    <submittedName>
        <fullName evidence="1">Uncharacterized protein</fullName>
    </submittedName>
</protein>
<dbReference type="EMBL" id="CH937227">
    <property type="protein sequence ID" value="EDW05311.1"/>
    <property type="molecule type" value="Genomic_DNA"/>
</dbReference>
<dbReference type="eggNOG" id="KOG1764">
    <property type="taxonomic scope" value="Eukaryota"/>
</dbReference>
<name>B4LAX1_DROMO</name>
<dbReference type="Proteomes" id="UP000009192">
    <property type="component" value="Unassembled WGS sequence"/>
</dbReference>
<dbReference type="OrthoDB" id="449052at2759"/>
<gene>
    <name evidence="1" type="primary">Dmoj\GI11256</name>
    <name evidence="1" type="ORF">Dmoj_GI11256</name>
</gene>
<evidence type="ECO:0000313" key="2">
    <source>
        <dbReference type="Proteomes" id="UP000009192"/>
    </source>
</evidence>
<proteinExistence type="predicted"/>
<dbReference type="AlphaFoldDB" id="B4LAX1"/>
<keyword evidence="2" id="KW-1185">Reference proteome</keyword>
<dbReference type="InParanoid" id="B4LAX1"/>
<sequence length="120" mass="13555">MKYLLWPKKNHDAQSVCTSPLNDPQENFRTRSKSLDVNTLSRANRILEDCGETYKIYERIVNEGAHMRRASADLEKRRASVGAAGRSYRGDGTLDPHHAAILFRDSRGVSTIRLPKTSVI</sequence>
<organism evidence="1 2">
    <name type="scientific">Drosophila mojavensis</name>
    <name type="common">Fruit fly</name>
    <dbReference type="NCBI Taxonomy" id="7230"/>
    <lineage>
        <taxon>Eukaryota</taxon>
        <taxon>Metazoa</taxon>
        <taxon>Ecdysozoa</taxon>
        <taxon>Arthropoda</taxon>
        <taxon>Hexapoda</taxon>
        <taxon>Insecta</taxon>
        <taxon>Pterygota</taxon>
        <taxon>Neoptera</taxon>
        <taxon>Endopterygota</taxon>
        <taxon>Diptera</taxon>
        <taxon>Brachycera</taxon>
        <taxon>Muscomorpha</taxon>
        <taxon>Ephydroidea</taxon>
        <taxon>Drosophilidae</taxon>
        <taxon>Drosophila</taxon>
    </lineage>
</organism>
<accession>B4LAX1</accession>
<dbReference type="KEGG" id="dmo:Dmoj_GI11256"/>
<reference evidence="1 2" key="1">
    <citation type="journal article" date="2007" name="Nature">
        <title>Evolution of genes and genomes on the Drosophila phylogeny.</title>
        <authorList>
            <consortium name="Drosophila 12 Genomes Consortium"/>
            <person name="Clark A.G."/>
            <person name="Eisen M.B."/>
            <person name="Smith D.R."/>
            <person name="Bergman C.M."/>
            <person name="Oliver B."/>
            <person name="Markow T.A."/>
            <person name="Kaufman T.C."/>
            <person name="Kellis M."/>
            <person name="Gelbart W."/>
            <person name="Iyer V.N."/>
            <person name="Pollard D.A."/>
            <person name="Sackton T.B."/>
            <person name="Larracuente A.M."/>
            <person name="Singh N.D."/>
            <person name="Abad J.P."/>
            <person name="Abt D.N."/>
            <person name="Adryan B."/>
            <person name="Aguade M."/>
            <person name="Akashi H."/>
            <person name="Anderson W.W."/>
            <person name="Aquadro C.F."/>
            <person name="Ardell D.H."/>
            <person name="Arguello R."/>
            <person name="Artieri C.G."/>
            <person name="Barbash D.A."/>
            <person name="Barker D."/>
            <person name="Barsanti P."/>
            <person name="Batterham P."/>
            <person name="Batzoglou S."/>
            <person name="Begun D."/>
            <person name="Bhutkar A."/>
            <person name="Blanco E."/>
            <person name="Bosak S.A."/>
            <person name="Bradley R.K."/>
            <person name="Brand A.D."/>
            <person name="Brent M.R."/>
            <person name="Brooks A.N."/>
            <person name="Brown R.H."/>
            <person name="Butlin R.K."/>
            <person name="Caggese C."/>
            <person name="Calvi B.R."/>
            <person name="Bernardo de Carvalho A."/>
            <person name="Caspi A."/>
            <person name="Castrezana S."/>
            <person name="Celniker S.E."/>
            <person name="Chang J.L."/>
            <person name="Chapple C."/>
            <person name="Chatterji S."/>
            <person name="Chinwalla A."/>
            <person name="Civetta A."/>
            <person name="Clifton S.W."/>
            <person name="Comeron J.M."/>
            <person name="Costello J.C."/>
            <person name="Coyne J.A."/>
            <person name="Daub J."/>
            <person name="David R.G."/>
            <person name="Delcher A.L."/>
            <person name="Delehaunty K."/>
            <person name="Do C.B."/>
            <person name="Ebling H."/>
            <person name="Edwards K."/>
            <person name="Eickbush T."/>
            <person name="Evans J.D."/>
            <person name="Filipski A."/>
            <person name="Findeiss S."/>
            <person name="Freyhult E."/>
            <person name="Fulton L."/>
            <person name="Fulton R."/>
            <person name="Garcia A.C."/>
            <person name="Gardiner A."/>
            <person name="Garfield D.A."/>
            <person name="Garvin B.E."/>
            <person name="Gibson G."/>
            <person name="Gilbert D."/>
            <person name="Gnerre S."/>
            <person name="Godfrey J."/>
            <person name="Good R."/>
            <person name="Gotea V."/>
            <person name="Gravely B."/>
            <person name="Greenberg A.J."/>
            <person name="Griffiths-Jones S."/>
            <person name="Gross S."/>
            <person name="Guigo R."/>
            <person name="Gustafson E.A."/>
            <person name="Haerty W."/>
            <person name="Hahn M.W."/>
            <person name="Halligan D.L."/>
            <person name="Halpern A.L."/>
            <person name="Halter G.M."/>
            <person name="Han M.V."/>
            <person name="Heger A."/>
            <person name="Hillier L."/>
            <person name="Hinrichs A.S."/>
            <person name="Holmes I."/>
            <person name="Hoskins R.A."/>
            <person name="Hubisz M.J."/>
            <person name="Hultmark D."/>
            <person name="Huntley M.A."/>
            <person name="Jaffe D.B."/>
            <person name="Jagadeeshan S."/>
            <person name="Jeck W.R."/>
            <person name="Johnson J."/>
            <person name="Jones C.D."/>
            <person name="Jordan W.C."/>
            <person name="Karpen G.H."/>
            <person name="Kataoka E."/>
            <person name="Keightley P.D."/>
            <person name="Kheradpour P."/>
            <person name="Kirkness E.F."/>
            <person name="Koerich L.B."/>
            <person name="Kristiansen K."/>
            <person name="Kudrna D."/>
            <person name="Kulathinal R.J."/>
            <person name="Kumar S."/>
            <person name="Kwok R."/>
            <person name="Lander E."/>
            <person name="Langley C.H."/>
            <person name="Lapoint R."/>
            <person name="Lazzaro B.P."/>
            <person name="Lee S.J."/>
            <person name="Levesque L."/>
            <person name="Li R."/>
            <person name="Lin C.F."/>
            <person name="Lin M.F."/>
            <person name="Lindblad-Toh K."/>
            <person name="Llopart A."/>
            <person name="Long M."/>
            <person name="Low L."/>
            <person name="Lozovsky E."/>
            <person name="Lu J."/>
            <person name="Luo M."/>
            <person name="Machado C.A."/>
            <person name="Makalowski W."/>
            <person name="Marzo M."/>
            <person name="Matsuda M."/>
            <person name="Matzkin L."/>
            <person name="McAllister B."/>
            <person name="McBride C.S."/>
            <person name="McKernan B."/>
            <person name="McKernan K."/>
            <person name="Mendez-Lago M."/>
            <person name="Minx P."/>
            <person name="Mollenhauer M.U."/>
            <person name="Montooth K."/>
            <person name="Mount S.M."/>
            <person name="Mu X."/>
            <person name="Myers E."/>
            <person name="Negre B."/>
            <person name="Newfeld S."/>
            <person name="Nielsen R."/>
            <person name="Noor M.A."/>
            <person name="O'Grady P."/>
            <person name="Pachter L."/>
            <person name="Papaceit M."/>
            <person name="Parisi M.J."/>
            <person name="Parisi M."/>
            <person name="Parts L."/>
            <person name="Pedersen J.S."/>
            <person name="Pesole G."/>
            <person name="Phillippy A.M."/>
            <person name="Ponting C.P."/>
            <person name="Pop M."/>
            <person name="Porcelli D."/>
            <person name="Powell J.R."/>
            <person name="Prohaska S."/>
            <person name="Pruitt K."/>
            <person name="Puig M."/>
            <person name="Quesneville H."/>
            <person name="Ram K.R."/>
            <person name="Rand D."/>
            <person name="Rasmussen M.D."/>
            <person name="Reed L.K."/>
            <person name="Reenan R."/>
            <person name="Reily A."/>
            <person name="Remington K.A."/>
            <person name="Rieger T.T."/>
            <person name="Ritchie M.G."/>
            <person name="Robin C."/>
            <person name="Rogers Y.H."/>
            <person name="Rohde C."/>
            <person name="Rozas J."/>
            <person name="Rubenfield M.J."/>
            <person name="Ruiz A."/>
            <person name="Russo S."/>
            <person name="Salzberg S.L."/>
            <person name="Sanchez-Gracia A."/>
            <person name="Saranga D.J."/>
            <person name="Sato H."/>
            <person name="Schaeffer S.W."/>
            <person name="Schatz M.C."/>
            <person name="Schlenke T."/>
            <person name="Schwartz R."/>
            <person name="Segarra C."/>
            <person name="Singh R.S."/>
            <person name="Sirot L."/>
            <person name="Sirota M."/>
            <person name="Sisneros N.B."/>
            <person name="Smith C.D."/>
            <person name="Smith T.F."/>
            <person name="Spieth J."/>
            <person name="Stage D.E."/>
            <person name="Stark A."/>
            <person name="Stephan W."/>
            <person name="Strausberg R.L."/>
            <person name="Strempel S."/>
            <person name="Sturgill D."/>
            <person name="Sutton G."/>
            <person name="Sutton G.G."/>
            <person name="Tao W."/>
            <person name="Teichmann S."/>
            <person name="Tobari Y.N."/>
            <person name="Tomimura Y."/>
            <person name="Tsolas J.M."/>
            <person name="Valente V.L."/>
            <person name="Venter E."/>
            <person name="Venter J.C."/>
            <person name="Vicario S."/>
            <person name="Vieira F.G."/>
            <person name="Vilella A.J."/>
            <person name="Villasante A."/>
            <person name="Walenz B."/>
            <person name="Wang J."/>
            <person name="Wasserman M."/>
            <person name="Watts T."/>
            <person name="Wilson D."/>
            <person name="Wilson R.K."/>
            <person name="Wing R.A."/>
            <person name="Wolfner M.F."/>
            <person name="Wong A."/>
            <person name="Wong G.K."/>
            <person name="Wu C.I."/>
            <person name="Wu G."/>
            <person name="Yamamoto D."/>
            <person name="Yang H.P."/>
            <person name="Yang S.P."/>
            <person name="Yorke J.A."/>
            <person name="Yoshida K."/>
            <person name="Zdobnov E."/>
            <person name="Zhang P."/>
            <person name="Zhang Y."/>
            <person name="Zimin A.V."/>
            <person name="Baldwin J."/>
            <person name="Abdouelleil A."/>
            <person name="Abdulkadir J."/>
            <person name="Abebe A."/>
            <person name="Abera B."/>
            <person name="Abreu J."/>
            <person name="Acer S.C."/>
            <person name="Aftuck L."/>
            <person name="Alexander A."/>
            <person name="An P."/>
            <person name="Anderson E."/>
            <person name="Anderson S."/>
            <person name="Arachi H."/>
            <person name="Azer M."/>
            <person name="Bachantsang P."/>
            <person name="Barry A."/>
            <person name="Bayul T."/>
            <person name="Berlin A."/>
            <person name="Bessette D."/>
            <person name="Bloom T."/>
            <person name="Blye J."/>
            <person name="Boguslavskiy L."/>
            <person name="Bonnet C."/>
            <person name="Boukhgalter B."/>
            <person name="Bourzgui I."/>
            <person name="Brown A."/>
            <person name="Cahill P."/>
            <person name="Channer S."/>
            <person name="Cheshatsang Y."/>
            <person name="Chuda L."/>
            <person name="Citroen M."/>
            <person name="Collymore A."/>
            <person name="Cooke P."/>
            <person name="Costello M."/>
            <person name="D'Aco K."/>
            <person name="Daza R."/>
            <person name="De Haan G."/>
            <person name="DeGray S."/>
            <person name="DeMaso C."/>
            <person name="Dhargay N."/>
            <person name="Dooley K."/>
            <person name="Dooley E."/>
            <person name="Doricent M."/>
            <person name="Dorje P."/>
            <person name="Dorjee K."/>
            <person name="Dupes A."/>
            <person name="Elong R."/>
            <person name="Falk J."/>
            <person name="Farina A."/>
            <person name="Faro S."/>
            <person name="Ferguson D."/>
            <person name="Fisher S."/>
            <person name="Foley C.D."/>
            <person name="Franke A."/>
            <person name="Friedrich D."/>
            <person name="Gadbois L."/>
            <person name="Gearin G."/>
            <person name="Gearin C.R."/>
            <person name="Giannoukos G."/>
            <person name="Goode T."/>
            <person name="Graham J."/>
            <person name="Grandbois E."/>
            <person name="Grewal S."/>
            <person name="Gyaltsen K."/>
            <person name="Hafez N."/>
            <person name="Hagos B."/>
            <person name="Hall J."/>
            <person name="Henson C."/>
            <person name="Hollinger A."/>
            <person name="Honan T."/>
            <person name="Huard M.D."/>
            <person name="Hughes L."/>
            <person name="Hurhula B."/>
            <person name="Husby M.E."/>
            <person name="Kamat A."/>
            <person name="Kanga B."/>
            <person name="Kashin S."/>
            <person name="Khazanovich D."/>
            <person name="Kisner P."/>
            <person name="Lance K."/>
            <person name="Lara M."/>
            <person name="Lee W."/>
            <person name="Lennon N."/>
            <person name="Letendre F."/>
            <person name="LeVine R."/>
            <person name="Lipovsky A."/>
            <person name="Liu X."/>
            <person name="Liu J."/>
            <person name="Liu S."/>
            <person name="Lokyitsang T."/>
            <person name="Lokyitsang Y."/>
            <person name="Lubonja R."/>
            <person name="Lui A."/>
            <person name="MacDonald P."/>
            <person name="Magnisalis V."/>
            <person name="Maru K."/>
            <person name="Matthews C."/>
            <person name="McCusker W."/>
            <person name="McDonough S."/>
            <person name="Mehta T."/>
            <person name="Meldrim J."/>
            <person name="Meneus L."/>
            <person name="Mihai O."/>
            <person name="Mihalev A."/>
            <person name="Mihova T."/>
            <person name="Mittelman R."/>
            <person name="Mlenga V."/>
            <person name="Montmayeur A."/>
            <person name="Mulrain L."/>
            <person name="Navidi A."/>
            <person name="Naylor J."/>
            <person name="Negash T."/>
            <person name="Nguyen T."/>
            <person name="Nguyen N."/>
            <person name="Nicol R."/>
            <person name="Norbu C."/>
            <person name="Norbu N."/>
            <person name="Novod N."/>
            <person name="O'Neill B."/>
            <person name="Osman S."/>
            <person name="Markiewicz E."/>
            <person name="Oyono O.L."/>
            <person name="Patti C."/>
            <person name="Phunkhang P."/>
            <person name="Pierre F."/>
            <person name="Priest M."/>
            <person name="Raghuraman S."/>
            <person name="Rege F."/>
            <person name="Reyes R."/>
            <person name="Rise C."/>
            <person name="Rogov P."/>
            <person name="Ross K."/>
            <person name="Ryan E."/>
            <person name="Settipalli S."/>
            <person name="Shea T."/>
            <person name="Sherpa N."/>
            <person name="Shi L."/>
            <person name="Shih D."/>
            <person name="Sparrow T."/>
            <person name="Spaulding J."/>
            <person name="Stalker J."/>
            <person name="Stange-Thomann N."/>
            <person name="Stavropoulos S."/>
            <person name="Stone C."/>
            <person name="Strader C."/>
            <person name="Tesfaye S."/>
            <person name="Thomson T."/>
            <person name="Thoulutsang Y."/>
            <person name="Thoulutsang D."/>
            <person name="Topham K."/>
            <person name="Topping I."/>
            <person name="Tsamla T."/>
            <person name="Vassiliev H."/>
            <person name="Vo A."/>
            <person name="Wangchuk T."/>
            <person name="Wangdi T."/>
            <person name="Weiand M."/>
            <person name="Wilkinson J."/>
            <person name="Wilson A."/>
            <person name="Yadav S."/>
            <person name="Young G."/>
            <person name="Yu Q."/>
            <person name="Zembek L."/>
            <person name="Zhong D."/>
            <person name="Zimmer A."/>
            <person name="Zwirko Z."/>
            <person name="Jaffe D.B."/>
            <person name="Alvarez P."/>
            <person name="Brockman W."/>
            <person name="Butler J."/>
            <person name="Chin C."/>
            <person name="Gnerre S."/>
            <person name="Grabherr M."/>
            <person name="Kleber M."/>
            <person name="Mauceli E."/>
            <person name="MacCallum I."/>
        </authorList>
    </citation>
    <scope>NUCLEOTIDE SEQUENCE [LARGE SCALE GENOMIC DNA]</scope>
    <source>
        <strain evidence="2">Tucson 15081-1352.22</strain>
    </source>
</reference>
<dbReference type="HOGENOM" id="CLU_2052008_0_0_1"/>
<evidence type="ECO:0000313" key="1">
    <source>
        <dbReference type="EMBL" id="EDW05311.1"/>
    </source>
</evidence>